<dbReference type="EMBL" id="CDPU01000074">
    <property type="protein sequence ID" value="CEO56782.1"/>
    <property type="molecule type" value="Genomic_DNA"/>
</dbReference>
<name>A0A0B7KN14_BIOOC</name>
<evidence type="ECO:0000313" key="1">
    <source>
        <dbReference type="EMBL" id="CEO56782.1"/>
    </source>
</evidence>
<reference evidence="1" key="1">
    <citation type="submission" date="2015-01" db="EMBL/GenBank/DDBJ databases">
        <authorList>
            <person name="Durling Mikael"/>
        </authorList>
    </citation>
    <scope>NUCLEOTIDE SEQUENCE</scope>
</reference>
<sequence length="257" mass="28858">MQAKDHLSTRALENLSREVNWRDLRKTLSKPYDSVIRPDGRKHSHAPGVLEGLFLQQYVKVIGPWLDAFDVDKYFSQVVPLEALGSPLLRTSISAVAAKQLGNLHALDSIDIDAYQRRILAEYARLCPLDMLFQAARFYDKAIRHILHMLQSLRSTPSGVDYEKLERAREATFWNLVFFDITNSFVTGSQMTLKRAGQSYPSCLGEDSSGPKMDEKTSCQAALWLCSRVINDIATRGAVGAAFATYGVEDEFHRSLG</sequence>
<evidence type="ECO:0008006" key="2">
    <source>
        <dbReference type="Google" id="ProtNLM"/>
    </source>
</evidence>
<organism evidence="1">
    <name type="scientific">Bionectria ochroleuca</name>
    <name type="common">Gliocladium roseum</name>
    <dbReference type="NCBI Taxonomy" id="29856"/>
    <lineage>
        <taxon>Eukaryota</taxon>
        <taxon>Fungi</taxon>
        <taxon>Dikarya</taxon>
        <taxon>Ascomycota</taxon>
        <taxon>Pezizomycotina</taxon>
        <taxon>Sordariomycetes</taxon>
        <taxon>Hypocreomycetidae</taxon>
        <taxon>Hypocreales</taxon>
        <taxon>Bionectriaceae</taxon>
        <taxon>Clonostachys</taxon>
    </lineage>
</organism>
<dbReference type="AlphaFoldDB" id="A0A0B7KN14"/>
<accession>A0A0B7KN14</accession>
<protein>
    <recommendedName>
        <fullName evidence="2">Transcription factor domain-containing protein</fullName>
    </recommendedName>
</protein>
<proteinExistence type="predicted"/>
<gene>
    <name evidence="1" type="ORF">BN869_000012840_1</name>
</gene>